<keyword evidence="4 5" id="KW-0418">Kinase</keyword>
<gene>
    <name evidence="5" type="primary">adk</name>
    <name evidence="8" type="ORF">SAMN05444145_10735</name>
</gene>
<dbReference type="PRINTS" id="PR00094">
    <property type="entry name" value="ADENYLTKNASE"/>
</dbReference>
<dbReference type="UniPathway" id="UPA00588">
    <property type="reaction ID" value="UER00649"/>
</dbReference>
<feature type="binding site" evidence="5">
    <location>
        <position position="174"/>
    </location>
    <ligand>
        <name>ATP</name>
        <dbReference type="ChEBI" id="CHEBI:30616"/>
    </ligand>
</feature>
<dbReference type="RefSeq" id="WP_010265170.1">
    <property type="nucleotide sequence ID" value="NZ_CAEG01000016.1"/>
</dbReference>
<dbReference type="OrthoDB" id="9805030at2"/>
<evidence type="ECO:0000256" key="1">
    <source>
        <dbReference type="ARBA" id="ARBA00022679"/>
    </source>
</evidence>
<evidence type="ECO:0000256" key="2">
    <source>
        <dbReference type="ARBA" id="ARBA00022727"/>
    </source>
</evidence>
<dbReference type="Proteomes" id="UP000183253">
    <property type="component" value="Unassembled WGS sequence"/>
</dbReference>
<dbReference type="AlphaFoldDB" id="A0A1H4EDX3"/>
<feature type="binding site" evidence="5">
    <location>
        <begin position="86"/>
        <end position="89"/>
    </location>
    <ligand>
        <name>AMP</name>
        <dbReference type="ChEBI" id="CHEBI:456215"/>
    </ligand>
</feature>
<feature type="binding site" evidence="5">
    <location>
        <position position="32"/>
    </location>
    <ligand>
        <name>AMP</name>
        <dbReference type="ChEBI" id="CHEBI:456215"/>
    </ligand>
</feature>
<dbReference type="GO" id="GO:0044209">
    <property type="term" value="P:AMP salvage"/>
    <property type="evidence" value="ECO:0007669"/>
    <property type="project" value="UniProtKB-UniRule"/>
</dbReference>
<dbReference type="Gene3D" id="3.40.50.300">
    <property type="entry name" value="P-loop containing nucleotide triphosphate hydrolases"/>
    <property type="match status" value="1"/>
</dbReference>
<dbReference type="GO" id="GO:0005737">
    <property type="term" value="C:cytoplasm"/>
    <property type="evidence" value="ECO:0007669"/>
    <property type="project" value="UniProtKB-SubCell"/>
</dbReference>
<comment type="pathway">
    <text evidence="5">Purine metabolism; AMP biosynthesis via salvage pathway; AMP from ADP: step 1/1.</text>
</comment>
<feature type="binding site" evidence="5">
    <location>
        <begin position="11"/>
        <end position="16"/>
    </location>
    <ligand>
        <name>ATP</name>
        <dbReference type="ChEBI" id="CHEBI:30616"/>
    </ligand>
</feature>
<proteinExistence type="inferred from homology"/>
<keyword evidence="2 5" id="KW-0545">Nucleotide biosynthesis</keyword>
<dbReference type="InterPro" id="IPR027417">
    <property type="entry name" value="P-loop_NTPase"/>
</dbReference>
<dbReference type="STRING" id="1033731.SAMN05444145_10735"/>
<keyword evidence="9" id="KW-1185">Reference proteome</keyword>
<evidence type="ECO:0000313" key="9">
    <source>
        <dbReference type="Proteomes" id="UP000183253"/>
    </source>
</evidence>
<protein>
    <recommendedName>
        <fullName evidence="5 7">Adenylate kinase</fullName>
        <shortName evidence="5">AK</shortName>
        <ecNumber evidence="5 7">2.7.4.3</ecNumber>
    </recommendedName>
    <alternativeName>
        <fullName evidence="5">ATP-AMP transphosphorylase</fullName>
    </alternativeName>
    <alternativeName>
        <fullName evidence="5">ATP:AMP phosphotransferase</fullName>
    </alternativeName>
    <alternativeName>
        <fullName evidence="5">Adenylate monophosphate kinase</fullName>
    </alternativeName>
</protein>
<dbReference type="InterPro" id="IPR000850">
    <property type="entry name" value="Adenylat/UMP-CMP_kin"/>
</dbReference>
<feature type="binding site" evidence="5">
    <location>
        <position position="93"/>
    </location>
    <ligand>
        <name>AMP</name>
        <dbReference type="ChEBI" id="CHEBI:456215"/>
    </ligand>
</feature>
<feature type="binding site" evidence="5">
    <location>
        <position position="146"/>
    </location>
    <ligand>
        <name>AMP</name>
        <dbReference type="ChEBI" id="CHEBI:456215"/>
    </ligand>
</feature>
<feature type="region of interest" description="NMP" evidence="5">
    <location>
        <begin position="31"/>
        <end position="60"/>
    </location>
</feature>
<dbReference type="PANTHER" id="PTHR23359">
    <property type="entry name" value="NUCLEOTIDE KINASE"/>
    <property type="match status" value="1"/>
</dbReference>
<dbReference type="NCBIfam" id="NF001381">
    <property type="entry name" value="PRK00279.1-3"/>
    <property type="match status" value="1"/>
</dbReference>
<comment type="similarity">
    <text evidence="5 6">Belongs to the adenylate kinase family.</text>
</comment>
<keyword evidence="1 5" id="KW-0808">Transferase</keyword>
<evidence type="ECO:0000256" key="3">
    <source>
        <dbReference type="ARBA" id="ARBA00022741"/>
    </source>
</evidence>
<name>A0A1H4EDX3_9BACT</name>
<dbReference type="GO" id="GO:0005524">
    <property type="term" value="F:ATP binding"/>
    <property type="evidence" value="ECO:0007669"/>
    <property type="project" value="UniProtKB-UniRule"/>
</dbReference>
<accession>A0A1H4EDX3</accession>
<reference evidence="8 9" key="1">
    <citation type="submission" date="2016-10" db="EMBL/GenBank/DDBJ databases">
        <authorList>
            <person name="de Groot N.N."/>
        </authorList>
    </citation>
    <scope>NUCLEOTIDE SEQUENCE [LARGE SCALE GENOMIC DNA]</scope>
    <source>
        <strain evidence="8 9">DSM 25383</strain>
    </source>
</reference>
<evidence type="ECO:0000256" key="6">
    <source>
        <dbReference type="RuleBase" id="RU003330"/>
    </source>
</evidence>
<keyword evidence="5 7" id="KW-0067">ATP-binding</keyword>
<feature type="binding site" evidence="5">
    <location>
        <position position="134"/>
    </location>
    <ligand>
        <name>AMP</name>
        <dbReference type="ChEBI" id="CHEBI:456215"/>
    </ligand>
</feature>
<dbReference type="CDD" id="cd01428">
    <property type="entry name" value="ADK"/>
    <property type="match status" value="1"/>
</dbReference>
<feature type="binding site" evidence="5">
    <location>
        <position position="128"/>
    </location>
    <ligand>
        <name>ATP</name>
        <dbReference type="ChEBI" id="CHEBI:30616"/>
    </ligand>
</feature>
<evidence type="ECO:0000313" key="8">
    <source>
        <dbReference type="EMBL" id="SEA82928.1"/>
    </source>
</evidence>
<comment type="function">
    <text evidence="5">Catalyzes the reversible transfer of the terminal phosphate group between ATP and AMP. Plays an important role in cellular energy homeostasis and in adenine nucleotide metabolism.</text>
</comment>
<dbReference type="SUPFAM" id="SSF52540">
    <property type="entry name" value="P-loop containing nucleoside triphosphate hydrolases"/>
    <property type="match status" value="1"/>
</dbReference>
<comment type="subcellular location">
    <subcellularLocation>
        <location evidence="5 7">Cytoplasm</location>
    </subcellularLocation>
</comment>
<comment type="caution">
    <text evidence="5">Lacks conserved residue(s) required for the propagation of feature annotation.</text>
</comment>
<evidence type="ECO:0000256" key="7">
    <source>
        <dbReference type="RuleBase" id="RU003331"/>
    </source>
</evidence>
<dbReference type="GO" id="GO:0004017">
    <property type="term" value="F:AMP kinase activity"/>
    <property type="evidence" value="ECO:0007669"/>
    <property type="project" value="UniProtKB-UniRule"/>
</dbReference>
<comment type="subunit">
    <text evidence="5 7">Monomer.</text>
</comment>
<organism evidence="8 9">
    <name type="scientific">Alistipes timonensis JC136</name>
    <dbReference type="NCBI Taxonomy" id="1033731"/>
    <lineage>
        <taxon>Bacteria</taxon>
        <taxon>Pseudomonadati</taxon>
        <taxon>Bacteroidota</taxon>
        <taxon>Bacteroidia</taxon>
        <taxon>Bacteroidales</taxon>
        <taxon>Rikenellaceae</taxon>
        <taxon>Alistipes</taxon>
    </lineage>
</organism>
<sequence>MINIVLFGAPGCGKGTQAQRLKERYGIDHVSTGEVIRDEIRRGTELGRSMEEYIREGKLAPDEIVIGMIEHYVTEHMNARGCIFDGFPRTTVQAEEFDKILAKHGLQVDIMVDIHVPEEELVRRILLRGKDSGRADDTSEEVIRGRLDVYRMQTAVVADYYAAQGKYASVNGTGTMEEVFGRIADVIAGLK</sequence>
<comment type="domain">
    <text evidence="5">Consists of three domains, a large central CORE domain and two small peripheral domains, NMPbind and LID, which undergo movements during catalysis. The LID domain closes over the site of phosphoryl transfer upon ATP binding. Assembling and dissambling the active center during each catalytic cycle provides an effective means to prevent ATP hydrolysis.</text>
</comment>
<keyword evidence="3 5" id="KW-0547">Nucleotide-binding</keyword>
<dbReference type="HAMAP" id="MF_00235">
    <property type="entry name" value="Adenylate_kinase_Adk"/>
    <property type="match status" value="1"/>
</dbReference>
<dbReference type="EMBL" id="FNRI01000007">
    <property type="protein sequence ID" value="SEA82928.1"/>
    <property type="molecule type" value="Genomic_DNA"/>
</dbReference>
<dbReference type="NCBIfam" id="NF011105">
    <property type="entry name" value="PRK14532.1"/>
    <property type="match status" value="1"/>
</dbReference>
<comment type="catalytic activity">
    <reaction evidence="5 7">
        <text>AMP + ATP = 2 ADP</text>
        <dbReference type="Rhea" id="RHEA:12973"/>
        <dbReference type="ChEBI" id="CHEBI:30616"/>
        <dbReference type="ChEBI" id="CHEBI:456215"/>
        <dbReference type="ChEBI" id="CHEBI:456216"/>
        <dbReference type="EC" id="2.7.4.3"/>
    </reaction>
</comment>
<keyword evidence="5" id="KW-0963">Cytoplasm</keyword>
<dbReference type="InterPro" id="IPR033690">
    <property type="entry name" value="Adenylat_kinase_CS"/>
</dbReference>
<dbReference type="EC" id="2.7.4.3" evidence="5 7"/>
<dbReference type="Pfam" id="PF00406">
    <property type="entry name" value="ADK"/>
    <property type="match status" value="1"/>
</dbReference>
<evidence type="ECO:0000256" key="5">
    <source>
        <dbReference type="HAMAP-Rule" id="MF_00235"/>
    </source>
</evidence>
<dbReference type="PROSITE" id="PS00113">
    <property type="entry name" value="ADENYLATE_KINASE"/>
    <property type="match status" value="1"/>
</dbReference>
<dbReference type="NCBIfam" id="NF011100">
    <property type="entry name" value="PRK14527.1"/>
    <property type="match status" value="1"/>
</dbReference>
<feature type="binding site" evidence="5">
    <location>
        <position position="37"/>
    </location>
    <ligand>
        <name>AMP</name>
        <dbReference type="ChEBI" id="CHEBI:456215"/>
    </ligand>
</feature>
<evidence type="ECO:0000256" key="4">
    <source>
        <dbReference type="ARBA" id="ARBA00022777"/>
    </source>
</evidence>